<keyword evidence="8 11" id="KW-1015">Disulfide bond</keyword>
<comment type="cofactor">
    <cofactor evidence="10 12">
        <name>Ca(2+)</name>
        <dbReference type="ChEBI" id="CHEBI:29108"/>
    </cofactor>
    <text evidence="10 12">Binds 2 calcium ions per subunit.</text>
</comment>
<feature type="binding site" evidence="10">
    <location>
        <position position="73"/>
    </location>
    <ligand>
        <name>Ca(2+)</name>
        <dbReference type="ChEBI" id="CHEBI:29108"/>
        <label>2</label>
    </ligand>
</feature>
<dbReference type="AlphaFoldDB" id="A0A0C9T1V6"/>
<evidence type="ECO:0000313" key="16">
    <source>
        <dbReference type="Proteomes" id="UP000054279"/>
    </source>
</evidence>
<feature type="domain" description="Plant heme peroxidase family profile" evidence="13">
    <location>
        <begin position="1"/>
        <end position="175"/>
    </location>
</feature>
<dbReference type="Pfam" id="PF11895">
    <property type="entry name" value="Peroxidase_ext"/>
    <property type="match status" value="1"/>
</dbReference>
<dbReference type="PRINTS" id="PR00458">
    <property type="entry name" value="PEROXIDASE"/>
</dbReference>
<keyword evidence="9" id="KW-0325">Glycoprotein</keyword>
<dbReference type="InterPro" id="IPR019793">
    <property type="entry name" value="Peroxidases_heam-ligand_BS"/>
</dbReference>
<sequence length="228" mass="24066">GAPRLRVLVGRPNATAPAPDGLIPEPSDSVTSILARFSDADGFTADEVVALLSSHTIARADKVDPTIHAVPFDSTPFTFDTQFFLETLLKGTGFPGLSNNTGEVASPLPLGSGLDVGEMRLQSDFELAHDPRTACTWQGFVNEQDKMANAFAAAMAKLSVVGQDSTHFVDCSEVVPATTPQNKPAFFPATKSRKDLQLACNAPFPNLATAPGATQTIIPHCPDNEATC</sequence>
<dbReference type="Gene3D" id="1.10.420.10">
    <property type="entry name" value="Peroxidase, domain 2"/>
    <property type="match status" value="1"/>
</dbReference>
<dbReference type="InterPro" id="IPR024589">
    <property type="entry name" value="Ligninase_C"/>
</dbReference>
<dbReference type="GO" id="GO:0020037">
    <property type="term" value="F:heme binding"/>
    <property type="evidence" value="ECO:0007669"/>
    <property type="project" value="UniProtKB-UniRule"/>
</dbReference>
<dbReference type="InterPro" id="IPR044831">
    <property type="entry name" value="Ccp1-like"/>
</dbReference>
<comment type="cofactor">
    <cofactor evidence="10">
        <name>heme b</name>
        <dbReference type="ChEBI" id="CHEBI:60344"/>
    </cofactor>
    <text evidence="10">Binds 1 heme b (iron(II)-protoporphyrin IX) group per subunit.</text>
</comment>
<feature type="non-terminal residue" evidence="15">
    <location>
        <position position="228"/>
    </location>
</feature>
<dbReference type="PANTHER" id="PTHR31356">
    <property type="entry name" value="THYLAKOID LUMENAL 29 KDA PROTEIN, CHLOROPLASTIC-RELATED"/>
    <property type="match status" value="1"/>
</dbReference>
<protein>
    <recommendedName>
        <fullName evidence="12">Peroxidase</fullName>
        <ecNumber evidence="12">1.11.1.-</ecNumber>
    </recommendedName>
</protein>
<evidence type="ECO:0000256" key="7">
    <source>
        <dbReference type="ARBA" id="ARBA00023004"/>
    </source>
</evidence>
<keyword evidence="16" id="KW-1185">Reference proteome</keyword>
<evidence type="ECO:0000256" key="3">
    <source>
        <dbReference type="ARBA" id="ARBA00022617"/>
    </source>
</evidence>
<dbReference type="EMBL" id="KN837959">
    <property type="protein sequence ID" value="KIJ22763.1"/>
    <property type="molecule type" value="Genomic_DNA"/>
</dbReference>
<dbReference type="InterPro" id="IPR002016">
    <property type="entry name" value="Haem_peroxidase"/>
</dbReference>
<feature type="binding site" evidence="10">
    <location>
        <position position="80"/>
    </location>
    <ligand>
        <name>Ca(2+)</name>
        <dbReference type="ChEBI" id="CHEBI:29108"/>
        <label>2</label>
    </ligand>
</feature>
<dbReference type="GO" id="GO:0034599">
    <property type="term" value="P:cellular response to oxidative stress"/>
    <property type="evidence" value="ECO:0007669"/>
    <property type="project" value="InterPro"/>
</dbReference>
<dbReference type="GO" id="GO:0000302">
    <property type="term" value="P:response to reactive oxygen species"/>
    <property type="evidence" value="ECO:0007669"/>
    <property type="project" value="TreeGrafter"/>
</dbReference>
<evidence type="ECO:0000313" key="15">
    <source>
        <dbReference type="EMBL" id="KIJ22778.1"/>
    </source>
</evidence>
<feature type="disulfide bond" evidence="11">
    <location>
        <begin position="135"/>
        <end position="200"/>
    </location>
</feature>
<evidence type="ECO:0000313" key="14">
    <source>
        <dbReference type="EMBL" id="KIJ22763.1"/>
    </source>
</evidence>
<feature type="binding site" evidence="10">
    <location>
        <position position="75"/>
    </location>
    <ligand>
        <name>Ca(2+)</name>
        <dbReference type="ChEBI" id="CHEBI:29108"/>
        <label>2</label>
    </ligand>
</feature>
<keyword evidence="10 12" id="KW-0106">Calcium</keyword>
<feature type="binding site" description="axial binding residue" evidence="10">
    <location>
        <position position="55"/>
    </location>
    <ligand>
        <name>heme b</name>
        <dbReference type="ChEBI" id="CHEBI:60344"/>
    </ligand>
    <ligandPart>
        <name>Fe</name>
        <dbReference type="ChEBI" id="CHEBI:18248"/>
    </ligandPart>
</feature>
<keyword evidence="7 10" id="KW-0408">Iron</keyword>
<evidence type="ECO:0000256" key="11">
    <source>
        <dbReference type="PIRSR" id="PIRSR601621-4"/>
    </source>
</evidence>
<evidence type="ECO:0000256" key="12">
    <source>
        <dbReference type="RuleBase" id="RU363051"/>
    </source>
</evidence>
<feature type="binding site" evidence="10">
    <location>
        <position position="56"/>
    </location>
    <ligand>
        <name>Ca(2+)</name>
        <dbReference type="ChEBI" id="CHEBI:29108"/>
        <label>2</label>
    </ligand>
</feature>
<dbReference type="SUPFAM" id="SSF48113">
    <property type="entry name" value="Heme-dependent peroxidases"/>
    <property type="match status" value="1"/>
</dbReference>
<name>A0A0C9T1V6_SPHS4</name>
<organism evidence="15 16">
    <name type="scientific">Sphaerobolus stellatus (strain SS14)</name>
    <dbReference type="NCBI Taxonomy" id="990650"/>
    <lineage>
        <taxon>Eukaryota</taxon>
        <taxon>Fungi</taxon>
        <taxon>Dikarya</taxon>
        <taxon>Basidiomycota</taxon>
        <taxon>Agaricomycotina</taxon>
        <taxon>Agaricomycetes</taxon>
        <taxon>Phallomycetidae</taxon>
        <taxon>Geastrales</taxon>
        <taxon>Sphaerobolaceae</taxon>
        <taxon>Sphaerobolus</taxon>
    </lineage>
</organism>
<keyword evidence="4 10" id="KW-0479">Metal-binding</keyword>
<gene>
    <name evidence="15" type="ORF">M422DRAFT_196713</name>
    <name evidence="14" type="ORF">M422DRAFT_196734</name>
</gene>
<evidence type="ECO:0000256" key="10">
    <source>
        <dbReference type="PIRSR" id="PIRSR601621-2"/>
    </source>
</evidence>
<dbReference type="Pfam" id="PF00141">
    <property type="entry name" value="peroxidase"/>
    <property type="match status" value="1"/>
</dbReference>
<evidence type="ECO:0000256" key="4">
    <source>
        <dbReference type="ARBA" id="ARBA00022723"/>
    </source>
</evidence>
<evidence type="ECO:0000256" key="2">
    <source>
        <dbReference type="ARBA" id="ARBA00022559"/>
    </source>
</evidence>
<dbReference type="HOGENOM" id="CLU_1220366_0_0_1"/>
<dbReference type="GO" id="GO:0004601">
    <property type="term" value="F:peroxidase activity"/>
    <property type="evidence" value="ECO:0007669"/>
    <property type="project" value="UniProtKB-KW"/>
</dbReference>
<dbReference type="PROSITE" id="PS50873">
    <property type="entry name" value="PEROXIDASE_4"/>
    <property type="match status" value="1"/>
</dbReference>
<dbReference type="Proteomes" id="UP000054279">
    <property type="component" value="Unassembled WGS sequence"/>
</dbReference>
<evidence type="ECO:0000259" key="13">
    <source>
        <dbReference type="PROSITE" id="PS50873"/>
    </source>
</evidence>
<evidence type="ECO:0000256" key="5">
    <source>
        <dbReference type="ARBA" id="ARBA00022729"/>
    </source>
</evidence>
<evidence type="ECO:0000256" key="9">
    <source>
        <dbReference type="ARBA" id="ARBA00023180"/>
    </source>
</evidence>
<reference evidence="15 16" key="1">
    <citation type="submission" date="2014-06" db="EMBL/GenBank/DDBJ databases">
        <title>Evolutionary Origins and Diversification of the Mycorrhizal Mutualists.</title>
        <authorList>
            <consortium name="DOE Joint Genome Institute"/>
            <consortium name="Mycorrhizal Genomics Consortium"/>
            <person name="Kohler A."/>
            <person name="Kuo A."/>
            <person name="Nagy L.G."/>
            <person name="Floudas D."/>
            <person name="Copeland A."/>
            <person name="Barry K.W."/>
            <person name="Cichocki N."/>
            <person name="Veneault-Fourrey C."/>
            <person name="LaButti K."/>
            <person name="Lindquist E.A."/>
            <person name="Lipzen A."/>
            <person name="Lundell T."/>
            <person name="Morin E."/>
            <person name="Murat C."/>
            <person name="Riley R."/>
            <person name="Ohm R."/>
            <person name="Sun H."/>
            <person name="Tunlid A."/>
            <person name="Henrissat B."/>
            <person name="Grigoriev I.V."/>
            <person name="Hibbett D.S."/>
            <person name="Martin F."/>
        </authorList>
    </citation>
    <scope>NUCLEOTIDE SEQUENCE [LARGE SCALE GENOMIC DNA]</scope>
    <source>
        <strain evidence="15 16">SS14</strain>
    </source>
</reference>
<evidence type="ECO:0000256" key="6">
    <source>
        <dbReference type="ARBA" id="ARBA00023002"/>
    </source>
</evidence>
<dbReference type="GO" id="GO:0046872">
    <property type="term" value="F:metal ion binding"/>
    <property type="evidence" value="ECO:0007669"/>
    <property type="project" value="UniProtKB-UniRule"/>
</dbReference>
<keyword evidence="5" id="KW-0732">Signal</keyword>
<comment type="similarity">
    <text evidence="1 12">Belongs to the peroxidase family. Ligninase subfamily.</text>
</comment>
<dbReference type="InterPro" id="IPR010255">
    <property type="entry name" value="Haem_peroxidase_sf"/>
</dbReference>
<dbReference type="EMBL" id="KN837951">
    <property type="protein sequence ID" value="KIJ22778.1"/>
    <property type="molecule type" value="Genomic_DNA"/>
</dbReference>
<keyword evidence="2 12" id="KW-0575">Peroxidase</keyword>
<accession>A0A0C9T1V6</accession>
<dbReference type="PROSITE" id="PS00435">
    <property type="entry name" value="PEROXIDASE_1"/>
    <property type="match status" value="1"/>
</dbReference>
<dbReference type="EC" id="1.11.1.-" evidence="12"/>
<keyword evidence="6 12" id="KW-0560">Oxidoreductase</keyword>
<dbReference type="Gene3D" id="1.10.520.10">
    <property type="match status" value="1"/>
</dbReference>
<proteinExistence type="inferred from homology"/>
<dbReference type="InterPro" id="IPR001621">
    <property type="entry name" value="Ligninase"/>
</dbReference>
<dbReference type="GO" id="GO:0042744">
    <property type="term" value="P:hydrogen peroxide catabolic process"/>
    <property type="evidence" value="ECO:0007669"/>
    <property type="project" value="TreeGrafter"/>
</dbReference>
<dbReference type="OrthoDB" id="2113341at2759"/>
<evidence type="ECO:0000256" key="8">
    <source>
        <dbReference type="ARBA" id="ARBA00023157"/>
    </source>
</evidence>
<keyword evidence="3 10" id="KW-0349">Heme</keyword>
<dbReference type="PANTHER" id="PTHR31356:SF66">
    <property type="entry name" value="CATALASE-PEROXIDASE"/>
    <property type="match status" value="1"/>
</dbReference>
<evidence type="ECO:0000256" key="1">
    <source>
        <dbReference type="ARBA" id="ARBA00006089"/>
    </source>
</evidence>
<dbReference type="PRINTS" id="PR00462">
    <property type="entry name" value="LIGNINASE"/>
</dbReference>